<dbReference type="Pfam" id="PF05985">
    <property type="entry name" value="EutC"/>
    <property type="match status" value="1"/>
</dbReference>
<feature type="binding site" evidence="1">
    <location>
        <position position="168"/>
    </location>
    <ligand>
        <name>adenosylcob(III)alamin</name>
        <dbReference type="ChEBI" id="CHEBI:18408"/>
    </ligand>
</feature>
<comment type="cofactor">
    <cofactor evidence="1">
        <name>adenosylcob(III)alamin</name>
        <dbReference type="ChEBI" id="CHEBI:18408"/>
    </cofactor>
    <text evidence="1">Binds between the large and small subunits.</text>
</comment>
<dbReference type="GO" id="GO:0008851">
    <property type="term" value="F:ethanolamine ammonia-lyase activity"/>
    <property type="evidence" value="ECO:0007669"/>
    <property type="project" value="UniProtKB-UniRule"/>
</dbReference>
<dbReference type="PIRSF" id="PIRSF018982">
    <property type="entry name" value="EutC"/>
    <property type="match status" value="1"/>
</dbReference>
<dbReference type="NCBIfam" id="NF003971">
    <property type="entry name" value="PRK05465.1"/>
    <property type="match status" value="1"/>
</dbReference>
<dbReference type="UniPathway" id="UPA00560"/>
<evidence type="ECO:0000256" key="2">
    <source>
        <dbReference type="SAM" id="MobiDB-lite"/>
    </source>
</evidence>
<feature type="compositionally biased region" description="Gly residues" evidence="2">
    <location>
        <begin position="263"/>
        <end position="275"/>
    </location>
</feature>
<dbReference type="Proteomes" id="UP000234752">
    <property type="component" value="Chromosome eg_2"/>
</dbReference>
<evidence type="ECO:0000256" key="1">
    <source>
        <dbReference type="HAMAP-Rule" id="MF_00601"/>
    </source>
</evidence>
<sequence length="275" mass="28774">MSQPPADDPLARLRAATQARIGLGRAGHAMPTRACLDFDLGHARARDAVWTPLDMEAVTAQTGDWPVRMVRSQAPDRATYLRRPDLGRELAEADGLPSGPFDLSIIIGDGLSARAAQAHGAALALDLRNRLAGWSLAPLVLAHQARVALGDAIALAMGARFALMLIGERPGLSAADSLGAYLTIDPRPGRMDSERNCVSNIRPPHGLSIAQAGEKLAWLLTEGRRIGATGIALKDAAPTKDRPHVHHQSHAADPARPAAGQAVAGGDGDGGSFPP</sequence>
<dbReference type="Gene3D" id="3.40.50.11240">
    <property type="entry name" value="Ethanolamine ammonia-lyase light chain (EutC)"/>
    <property type="match status" value="1"/>
</dbReference>
<feature type="binding site" evidence="1">
    <location>
        <position position="147"/>
    </location>
    <ligand>
        <name>adenosylcob(III)alamin</name>
        <dbReference type="ChEBI" id="CHEBI:18408"/>
    </ligand>
</feature>
<dbReference type="GO" id="GO:0006520">
    <property type="term" value="P:amino acid metabolic process"/>
    <property type="evidence" value="ECO:0007669"/>
    <property type="project" value="InterPro"/>
</dbReference>
<feature type="binding site" evidence="1">
    <location>
        <position position="197"/>
    </location>
    <ligand>
        <name>adenosylcob(III)alamin</name>
        <dbReference type="ChEBI" id="CHEBI:18408"/>
    </ligand>
</feature>
<dbReference type="AlphaFoldDB" id="A0A2K9NGN3"/>
<keyword evidence="1" id="KW-0170">Cobalt</keyword>
<dbReference type="PANTHER" id="PTHR39330:SF1">
    <property type="entry name" value="ETHANOLAMINE AMMONIA-LYASE SMALL SUBUNIT"/>
    <property type="match status" value="1"/>
</dbReference>
<comment type="similarity">
    <text evidence="1">Belongs to the EutC family.</text>
</comment>
<comment type="catalytic activity">
    <reaction evidence="1">
        <text>ethanolamine = acetaldehyde + NH4(+)</text>
        <dbReference type="Rhea" id="RHEA:15313"/>
        <dbReference type="ChEBI" id="CHEBI:15343"/>
        <dbReference type="ChEBI" id="CHEBI:28938"/>
        <dbReference type="ChEBI" id="CHEBI:57603"/>
        <dbReference type="EC" id="4.3.1.7"/>
    </reaction>
</comment>
<comment type="function">
    <text evidence="1">Catalyzes the deamination of various vicinal amino-alcohols to oxo compounds. Allows this organism to utilize ethanolamine as the sole source of nitrogen and carbon in the presence of external vitamin B12.</text>
</comment>
<name>A0A2K9NGN3_9PROT</name>
<dbReference type="InterPro" id="IPR009246">
    <property type="entry name" value="EutC"/>
</dbReference>
<dbReference type="EC" id="4.3.1.7" evidence="1"/>
<feature type="compositionally biased region" description="Low complexity" evidence="2">
    <location>
        <begin position="251"/>
        <end position="262"/>
    </location>
</feature>
<dbReference type="InterPro" id="IPR042251">
    <property type="entry name" value="EutC_C"/>
</dbReference>
<dbReference type="Gene3D" id="1.10.30.40">
    <property type="entry name" value="Ethanolamine ammonia-lyase light chain (EutC), N-terminal domain"/>
    <property type="match status" value="1"/>
</dbReference>
<protein>
    <recommendedName>
        <fullName evidence="1">Ethanolamine ammonia-lyase small subunit</fullName>
        <shortName evidence="1">EAL small subunit</shortName>
        <ecNumber evidence="1">4.3.1.7</ecNumber>
    </recommendedName>
</protein>
<dbReference type="HAMAP" id="MF_00601">
    <property type="entry name" value="EutC"/>
    <property type="match status" value="1"/>
</dbReference>
<keyword evidence="4" id="KW-1185">Reference proteome</keyword>
<evidence type="ECO:0000313" key="3">
    <source>
        <dbReference type="EMBL" id="AUN32261.1"/>
    </source>
</evidence>
<keyword evidence="1 3" id="KW-0456">Lyase</keyword>
<reference evidence="3 4" key="1">
    <citation type="submission" date="2017-12" db="EMBL/GenBank/DDBJ databases">
        <title>Genomes of bacteria within cyanobacterial aggregates.</title>
        <authorList>
            <person name="Cai H."/>
        </authorList>
    </citation>
    <scope>NUCLEOTIDE SEQUENCE [LARGE SCALE GENOMIC DNA]</scope>
    <source>
        <strain evidence="3 4">TH16</strain>
    </source>
</reference>
<dbReference type="InterPro" id="IPR042255">
    <property type="entry name" value="EutC_N"/>
</dbReference>
<dbReference type="PANTHER" id="PTHR39330">
    <property type="entry name" value="ETHANOLAMINE AMMONIA-LYASE LIGHT CHAIN"/>
    <property type="match status" value="1"/>
</dbReference>
<keyword evidence="1" id="KW-0846">Cobalamin</keyword>
<accession>A0A2K9NGN3</accession>
<comment type="pathway">
    <text evidence="1">Amine and polyamine degradation; ethanolamine degradation.</text>
</comment>
<feature type="region of interest" description="Disordered" evidence="2">
    <location>
        <begin position="236"/>
        <end position="275"/>
    </location>
</feature>
<comment type="subcellular location">
    <subcellularLocation>
        <location evidence="1">Bacterial microcompartment</location>
    </subcellularLocation>
</comment>
<dbReference type="OrthoDB" id="114248at2"/>
<dbReference type="GO" id="GO:0031419">
    <property type="term" value="F:cobalamin binding"/>
    <property type="evidence" value="ECO:0007669"/>
    <property type="project" value="UniProtKB-UniRule"/>
</dbReference>
<organism evidence="3 4">
    <name type="scientific">Niveispirillum cyanobacteriorum</name>
    <dbReference type="NCBI Taxonomy" id="1612173"/>
    <lineage>
        <taxon>Bacteria</taxon>
        <taxon>Pseudomonadati</taxon>
        <taxon>Pseudomonadota</taxon>
        <taxon>Alphaproteobacteria</taxon>
        <taxon>Rhodospirillales</taxon>
        <taxon>Azospirillaceae</taxon>
        <taxon>Niveispirillum</taxon>
    </lineage>
</organism>
<comment type="subunit">
    <text evidence="1">The basic unit is a heterodimer which dimerizes to form tetramers. The heterotetramers trimerize; 6 large subunits form a core ring with 6 small subunits projecting outwards.</text>
</comment>
<dbReference type="GO" id="GO:0046336">
    <property type="term" value="P:ethanolamine catabolic process"/>
    <property type="evidence" value="ECO:0007669"/>
    <property type="project" value="UniProtKB-UniRule"/>
</dbReference>
<evidence type="ECO:0000313" key="4">
    <source>
        <dbReference type="Proteomes" id="UP000234752"/>
    </source>
</evidence>
<keyword evidence="1" id="KW-1283">Bacterial microcompartment</keyword>
<dbReference type="EMBL" id="CP025612">
    <property type="protein sequence ID" value="AUN32261.1"/>
    <property type="molecule type" value="Genomic_DNA"/>
</dbReference>
<dbReference type="KEGG" id="ncb:C0V82_17870"/>
<dbReference type="GO" id="GO:0009350">
    <property type="term" value="C:ethanolamine ammonia-lyase complex"/>
    <property type="evidence" value="ECO:0007669"/>
    <property type="project" value="UniProtKB-UniRule"/>
</dbReference>
<dbReference type="RefSeq" id="WP_102113803.1">
    <property type="nucleotide sequence ID" value="NZ_BMGN01000006.1"/>
</dbReference>
<gene>
    <name evidence="1" type="primary">eutC</name>
    <name evidence="3" type="ORF">C0V82_17870</name>
</gene>
<dbReference type="GO" id="GO:0031471">
    <property type="term" value="C:ethanolamine degradation polyhedral organelle"/>
    <property type="evidence" value="ECO:0007669"/>
    <property type="project" value="UniProtKB-UniRule"/>
</dbReference>
<proteinExistence type="inferred from homology"/>